<gene>
    <name evidence="1" type="ORF">AC094_29300</name>
</gene>
<comment type="caution">
    <text evidence="1">The sequence shown here is derived from an EMBL/GenBank/DDBJ whole genome shotgun (WGS) entry which is preliminary data.</text>
</comment>
<dbReference type="EMBL" id="LIDT01000030">
    <property type="protein sequence ID" value="OCR30581.1"/>
    <property type="molecule type" value="Genomic_DNA"/>
</dbReference>
<name>A0A853PUE1_BACFG</name>
<protein>
    <submittedName>
        <fullName evidence="1">Uncharacterized protein</fullName>
    </submittedName>
</protein>
<dbReference type="AlphaFoldDB" id="A0A853PUE1"/>
<organism evidence="1 2">
    <name type="scientific">Bacteroides fragilis</name>
    <dbReference type="NCBI Taxonomy" id="817"/>
    <lineage>
        <taxon>Bacteria</taxon>
        <taxon>Pseudomonadati</taxon>
        <taxon>Bacteroidota</taxon>
        <taxon>Bacteroidia</taxon>
        <taxon>Bacteroidales</taxon>
        <taxon>Bacteroidaceae</taxon>
        <taxon>Bacteroides</taxon>
    </lineage>
</organism>
<evidence type="ECO:0000313" key="1">
    <source>
        <dbReference type="EMBL" id="OCR30581.1"/>
    </source>
</evidence>
<accession>A0A853PUE1</accession>
<dbReference type="Proteomes" id="UP000093197">
    <property type="component" value="Unassembled WGS sequence"/>
</dbReference>
<sequence length="948" mass="109578">MVWVTVSPFIFFQKDMVNTELYINNHLCDIVNPYELGVRFQREILIPSEITTKDVQYSFTIKLPTSNTNNTIFNFANVEEVKNKFNYEYQALLIVDSIKVFDGKFRLTEIDEDTYKGNLYIPAAKTIKDIFGSKKLTENGSWIIPFTDFAPSITEYNTKQKTEIQPCIFPFALYGLLPKVSTNPNAVVNGEVVGEYTAKDLWDEYVRLGIEDIPPSVNCLQMLKTIFNNNGYTLGGTAFEDSRLTNLFVSYKNEEDYVQEWNWGRLCSFNIQGNWESVVNRYNDSRTFERNIERNETDKGTFYTVNLLDCNQVNFTSISDSGTNIITSDNKDKWNDDRYRRKKAFITIPKSGLYKIKVKGSIELDNTYNHSGRNSGWKWEDGVTGNRFTSAGQYKNGSRNNRFGRKRYEIQLVRDYGSGDFETSNKTIVGFYYKPNNPQNSDFSNKSPENYPKYFPKEYKAHLIDASTDEKFLCGLHFGRVDNDTDYNPKGYPANYMFIKNGYSWDKSYTQSKKIYSAYNNPDGCWCWGTDNDATIEVDPETGEEVEGEETIDLAWRESNRYETHIDNIPNSYISQSGDYMGNGEVYQIVYLEKGEHITLLAVAEANDLRRNTDKTKWNWGCAYMKMSFELDVQPFRTDTSWITINNNGNGYQKMNWNDESNFKKDDIDLIKFLPNDMKTDEWIDNFCKAFNLTLRMNGLRNFDLDVKQTNTLNTTSVIDLENKANINFRNNTPLGLPSAFELGFTINDEEEGYRRTGEDGGGRFETGTVDGTVLTQTSNFSYCWYKDIRKKVGSETEKTIQLPIISNYEIWEDSMNYSEGVQKLYTSYAQRFWYYKGLLNDVAGNISIGGKDLKLADVSNTFNKDKILILDYKNKGNTILTTYFTVIASNDTNYTEIECYLTPDEYDRLDGSSLVKWNGDLYYISSIEGYDITEKNKAKLKLIRKMN</sequence>
<proteinExistence type="predicted"/>
<reference evidence="1 2" key="1">
    <citation type="journal article" date="2016" name="PLoS ONE">
        <title>Genomic Diversity of Enterotoxigenic Strains of Bacteroides fragilis.</title>
        <authorList>
            <person name="Pierce J.V."/>
            <person name="Bernstein H.D."/>
        </authorList>
    </citation>
    <scope>NUCLEOTIDE SEQUENCE [LARGE SCALE GENOMIC DNA]</scope>
    <source>
        <strain evidence="1 2">20793-3</strain>
    </source>
</reference>
<evidence type="ECO:0000313" key="2">
    <source>
        <dbReference type="Proteomes" id="UP000093197"/>
    </source>
</evidence>